<keyword evidence="2" id="KW-1185">Reference proteome</keyword>
<comment type="caution">
    <text evidence="1">The sequence shown here is derived from an EMBL/GenBank/DDBJ whole genome shotgun (WGS) entry which is preliminary data.</text>
</comment>
<dbReference type="Proteomes" id="UP000838756">
    <property type="component" value="Unassembled WGS sequence"/>
</dbReference>
<dbReference type="AlphaFoldDB" id="A0A8S4QVE5"/>
<protein>
    <submittedName>
        <fullName evidence="1">Jg24602 protein</fullName>
    </submittedName>
</protein>
<sequence>MAFIDPTPHDLWIRVIANFPRRTLYSAAPPQARVSAVPAKETRKCYRRTGDCLYWVDNLLIAPGRRIGLL</sequence>
<proteinExistence type="predicted"/>
<evidence type="ECO:0000313" key="2">
    <source>
        <dbReference type="Proteomes" id="UP000838756"/>
    </source>
</evidence>
<gene>
    <name evidence="1" type="primary">jg24602</name>
    <name evidence="1" type="ORF">PAEG_LOCUS4917</name>
</gene>
<accession>A0A8S4QVE5</accession>
<reference evidence="1" key="1">
    <citation type="submission" date="2022-03" db="EMBL/GenBank/DDBJ databases">
        <authorList>
            <person name="Lindestad O."/>
        </authorList>
    </citation>
    <scope>NUCLEOTIDE SEQUENCE</scope>
</reference>
<organism evidence="1 2">
    <name type="scientific">Pararge aegeria aegeria</name>
    <dbReference type="NCBI Taxonomy" id="348720"/>
    <lineage>
        <taxon>Eukaryota</taxon>
        <taxon>Metazoa</taxon>
        <taxon>Ecdysozoa</taxon>
        <taxon>Arthropoda</taxon>
        <taxon>Hexapoda</taxon>
        <taxon>Insecta</taxon>
        <taxon>Pterygota</taxon>
        <taxon>Neoptera</taxon>
        <taxon>Endopterygota</taxon>
        <taxon>Lepidoptera</taxon>
        <taxon>Glossata</taxon>
        <taxon>Ditrysia</taxon>
        <taxon>Papilionoidea</taxon>
        <taxon>Nymphalidae</taxon>
        <taxon>Satyrinae</taxon>
        <taxon>Satyrini</taxon>
        <taxon>Parargina</taxon>
        <taxon>Pararge</taxon>
    </lineage>
</organism>
<evidence type="ECO:0000313" key="1">
    <source>
        <dbReference type="EMBL" id="CAH2216970.1"/>
    </source>
</evidence>
<name>A0A8S4QVE5_9NEOP</name>
<dbReference type="EMBL" id="CAKXAJ010017604">
    <property type="protein sequence ID" value="CAH2216970.1"/>
    <property type="molecule type" value="Genomic_DNA"/>
</dbReference>